<dbReference type="RefSeq" id="WP_005373783.1">
    <property type="nucleotide sequence ID" value="NZ_CM001475.1"/>
</dbReference>
<dbReference type="AlphaFoldDB" id="H8GPC4"/>
<proteinExistence type="predicted"/>
<protein>
    <submittedName>
        <fullName evidence="1">Uncharacterized protein</fullName>
    </submittedName>
</protein>
<dbReference type="HOGENOM" id="CLU_164642_1_0_6"/>
<keyword evidence="2" id="KW-1185">Reference proteome</keyword>
<dbReference type="Proteomes" id="UP000005090">
    <property type="component" value="Chromosome"/>
</dbReference>
<sequence>MNTHRPDSSASFLMGIKEAAVQINKLHVQMAREIEPMVKHIIRSGSLDAHEIERVLDHLLDCACVSQGLKLFKDLCRYYFAQNPAAVARYVNAYRDLWDEDAEVRK</sequence>
<dbReference type="eggNOG" id="ENOG5031AR5">
    <property type="taxonomic scope" value="Bacteria"/>
</dbReference>
<organism evidence="1 2">
    <name type="scientific">Methylomicrobium album BG8</name>
    <dbReference type="NCBI Taxonomy" id="686340"/>
    <lineage>
        <taxon>Bacteria</taxon>
        <taxon>Pseudomonadati</taxon>
        <taxon>Pseudomonadota</taxon>
        <taxon>Gammaproteobacteria</taxon>
        <taxon>Methylococcales</taxon>
        <taxon>Methylococcaceae</taxon>
        <taxon>Methylomicrobium</taxon>
    </lineage>
</organism>
<gene>
    <name evidence="1" type="ORF">Metal_3197</name>
</gene>
<name>H8GPC4_METAL</name>
<accession>H8GPC4</accession>
<evidence type="ECO:0000313" key="1">
    <source>
        <dbReference type="EMBL" id="EIC30870.1"/>
    </source>
</evidence>
<dbReference type="STRING" id="686340.Metal_3197"/>
<reference evidence="1 2" key="1">
    <citation type="journal article" date="2013" name="Genome Announc.">
        <title>Genome Sequence of the Obligate Gammaproteobacterial Methanotroph Methylomicrobium album Strain BG8.</title>
        <authorList>
            <person name="Kits K.D."/>
            <person name="Kalyuzhnaya M.G."/>
            <person name="Klotz M.G."/>
            <person name="Jetten M.S."/>
            <person name="Op den Camp H.J."/>
            <person name="Vuilleumier S."/>
            <person name="Bringel F."/>
            <person name="Dispirito A.A."/>
            <person name="Murrell J.C."/>
            <person name="Bruce D."/>
            <person name="Cheng J.F."/>
            <person name="Copeland A."/>
            <person name="Goodwin L."/>
            <person name="Hauser L."/>
            <person name="Lajus A."/>
            <person name="Land M.L."/>
            <person name="Lapidus A."/>
            <person name="Lucas S."/>
            <person name="Medigue C."/>
            <person name="Pitluck S."/>
            <person name="Woyke T."/>
            <person name="Zeytun A."/>
            <person name="Stein L.Y."/>
        </authorList>
    </citation>
    <scope>NUCLEOTIDE SEQUENCE [LARGE SCALE GENOMIC DNA]</scope>
    <source>
        <strain evidence="1 2">BG8</strain>
    </source>
</reference>
<evidence type="ECO:0000313" key="2">
    <source>
        <dbReference type="Proteomes" id="UP000005090"/>
    </source>
</evidence>
<dbReference type="EMBL" id="CM001475">
    <property type="protein sequence ID" value="EIC30870.1"/>
    <property type="molecule type" value="Genomic_DNA"/>
</dbReference>